<dbReference type="Proteomes" id="UP001595791">
    <property type="component" value="Unassembled WGS sequence"/>
</dbReference>
<accession>A0ABV8MP34</accession>
<evidence type="ECO:0000313" key="2">
    <source>
        <dbReference type="Proteomes" id="UP001595791"/>
    </source>
</evidence>
<organism evidence="1 2">
    <name type="scientific">Chitinimonas lacunae</name>
    <dbReference type="NCBI Taxonomy" id="1963018"/>
    <lineage>
        <taxon>Bacteria</taxon>
        <taxon>Pseudomonadati</taxon>
        <taxon>Pseudomonadota</taxon>
        <taxon>Betaproteobacteria</taxon>
        <taxon>Neisseriales</taxon>
        <taxon>Chitinibacteraceae</taxon>
        <taxon>Chitinimonas</taxon>
    </lineage>
</organism>
<dbReference type="EMBL" id="JBHSBU010000001">
    <property type="protein sequence ID" value="MFC4159081.1"/>
    <property type="molecule type" value="Genomic_DNA"/>
</dbReference>
<gene>
    <name evidence="1" type="ORF">ACFOW7_06895</name>
</gene>
<comment type="caution">
    <text evidence="1">The sequence shown here is derived from an EMBL/GenBank/DDBJ whole genome shotgun (WGS) entry which is preliminary data.</text>
</comment>
<sequence>MADRATGKAASAHDWKLSAELAQVTAHHRHGLASQQGPRLSLKFHYDRIVAPGWRAVFSDDLDLGLQYAVAKGRHGSLSHTAVNTLKEAYLSRQWQSDYMLDVGRINIRYGVALGYNPTDYFRFNAIRTISSLDPENLRRNRLGSVVLRGQKLWSGGSVTGLCSPRLASRPSPAAFSADLGASNGQTRCLLAINTRLATDFEPQFLLSQSEGKSPQFGLNLTWLLNDATVMFAEWSGGRNSRLLDDAFAQANGTAFRSQLAAGLTYTSARNLTLTLEYDYNGRAADRSAWKALRAAPLPVLGAYLSHSQAAYEQASRQAIFAHLLWKDALVSQLDIAAMTRLNPYDHSRNDWISAVYHGKQFDLGLQWQRNGGRGNSQYGLVPQRTIWQVAGIYHF</sequence>
<keyword evidence="2" id="KW-1185">Reference proteome</keyword>
<protein>
    <recommendedName>
        <fullName evidence="3">Porin</fullName>
    </recommendedName>
</protein>
<proteinExistence type="predicted"/>
<evidence type="ECO:0008006" key="3">
    <source>
        <dbReference type="Google" id="ProtNLM"/>
    </source>
</evidence>
<dbReference type="RefSeq" id="WP_378162453.1">
    <property type="nucleotide sequence ID" value="NZ_JBHSBU010000001.1"/>
</dbReference>
<name>A0ABV8MP34_9NEIS</name>
<evidence type="ECO:0000313" key="1">
    <source>
        <dbReference type="EMBL" id="MFC4159081.1"/>
    </source>
</evidence>
<reference evidence="2" key="1">
    <citation type="journal article" date="2019" name="Int. J. Syst. Evol. Microbiol.">
        <title>The Global Catalogue of Microorganisms (GCM) 10K type strain sequencing project: providing services to taxonomists for standard genome sequencing and annotation.</title>
        <authorList>
            <consortium name="The Broad Institute Genomics Platform"/>
            <consortium name="The Broad Institute Genome Sequencing Center for Infectious Disease"/>
            <person name="Wu L."/>
            <person name="Ma J."/>
        </authorList>
    </citation>
    <scope>NUCLEOTIDE SEQUENCE [LARGE SCALE GENOMIC DNA]</scope>
    <source>
        <strain evidence="2">LMG 29894</strain>
    </source>
</reference>